<feature type="coiled-coil region" evidence="1">
    <location>
        <begin position="5"/>
        <end position="68"/>
    </location>
</feature>
<dbReference type="InterPro" id="IPR009951">
    <property type="entry name" value="Host-nuc_inhib_Gam"/>
</dbReference>
<evidence type="ECO:0008006" key="4">
    <source>
        <dbReference type="Google" id="ProtNLM"/>
    </source>
</evidence>
<keyword evidence="1" id="KW-0175">Coiled coil</keyword>
<evidence type="ECO:0000256" key="1">
    <source>
        <dbReference type="SAM" id="Coils"/>
    </source>
</evidence>
<dbReference type="Proteomes" id="UP000006178">
    <property type="component" value="Plasmid pMU3262"/>
</dbReference>
<name>I3WC06_THESW</name>
<sequence>MQDNLLKKEEYLDFEEELLNELEKEISQVSQDKGIRDDGYADWTVEKIKFLQAELERKKMLVENKKAILDEWFEKEKKNIDNDISFYTARLQEYFDSLDPKLLKKSKTQISYSLPSGKLKKVFEKEDFEKDDEELLKWLKNNNYTDFIKVKESIDWAKLKGNIEVNNGKAVLKDTGELIDSIKVIKKPAEFKVE</sequence>
<dbReference type="EMBL" id="CP003185">
    <property type="protein sequence ID" value="AFK94357.1"/>
    <property type="molecule type" value="Genomic_DNA"/>
</dbReference>
<keyword evidence="2" id="KW-0614">Plasmid</keyword>
<dbReference type="SUPFAM" id="SSF161266">
    <property type="entry name" value="Gam-like"/>
    <property type="match status" value="1"/>
</dbReference>
<keyword evidence="3" id="KW-1185">Reference proteome</keyword>
<gene>
    <name evidence="2" type="ordered locus">Tsac_2810</name>
</gene>
<dbReference type="PATRIC" id="fig|1094508.3.peg.2837"/>
<proteinExistence type="predicted"/>
<dbReference type="Pfam" id="PF07352">
    <property type="entry name" value="Phage_Mu_Gam"/>
    <property type="match status" value="1"/>
</dbReference>
<dbReference type="GO" id="GO:0042262">
    <property type="term" value="P:DNA protection"/>
    <property type="evidence" value="ECO:0007669"/>
    <property type="project" value="InterPro"/>
</dbReference>
<dbReference type="AlphaFoldDB" id="I3WC06"/>
<organism evidence="2 3">
    <name type="scientific">Thermoanaerobacterium saccharolyticum (strain DSM 8691 / JW/SL-YS485)</name>
    <dbReference type="NCBI Taxonomy" id="1094508"/>
    <lineage>
        <taxon>Bacteria</taxon>
        <taxon>Bacillati</taxon>
        <taxon>Bacillota</taxon>
        <taxon>Clostridia</taxon>
        <taxon>Thermoanaerobacterales</taxon>
        <taxon>Thermoanaerobacteraceae</taxon>
        <taxon>Thermoanaerobacterium</taxon>
    </lineage>
</organism>
<dbReference type="BioCyc" id="TSAC1094508:GLMA-2856-MONOMER"/>
<protein>
    <recommendedName>
        <fullName evidence="4">Bacteriophage Mu Gam like protein</fullName>
    </recommendedName>
</protein>
<geneLocation type="plasmid" evidence="2 3">
    <name>pMU3262</name>
</geneLocation>
<evidence type="ECO:0000313" key="3">
    <source>
        <dbReference type="Proteomes" id="UP000006178"/>
    </source>
</evidence>
<evidence type="ECO:0000313" key="2">
    <source>
        <dbReference type="EMBL" id="AFK94357.1"/>
    </source>
</evidence>
<dbReference type="RefSeq" id="WP_014759628.1">
    <property type="nucleotide sequence ID" value="NC_017998.1"/>
</dbReference>
<reference evidence="2 3" key="1">
    <citation type="journal article" date="2014" name="Appl. Environ. Microbiol.">
        <title>Profile of Secreted Hydrolases, Associated Proteins, and SlpA in Thermoanaerobacterium saccharolyticum during the Degradation of Hemicellulose.</title>
        <authorList>
            <person name="Currie D.H."/>
            <person name="Guss A.M."/>
            <person name="Herring C.D."/>
            <person name="Giannone R.J."/>
            <person name="Johnson C.M."/>
            <person name="Lankford P.K."/>
            <person name="Brown S.D."/>
            <person name="Hettich R.L."/>
            <person name="Lynd L.R."/>
        </authorList>
    </citation>
    <scope>NUCLEOTIDE SEQUENCE [LARGE SCALE GENOMIC DNA]</scope>
    <source>
        <strain evidence="3">DSM 8691 / JW/SL-YS485</strain>
    </source>
</reference>
<accession>I3WC06</accession>
<dbReference type="GO" id="GO:0003690">
    <property type="term" value="F:double-stranded DNA binding"/>
    <property type="evidence" value="ECO:0007669"/>
    <property type="project" value="InterPro"/>
</dbReference>
<dbReference type="KEGG" id="tsh:Tsac_2810"/>